<protein>
    <submittedName>
        <fullName evidence="2">Uncharacterized protein</fullName>
    </submittedName>
</protein>
<dbReference type="RefSeq" id="WP_142634248.1">
    <property type="nucleotide sequence ID" value="NZ_JAPCWC010000006.1"/>
</dbReference>
<name>A0ABV6S6H7_9SPHN</name>
<evidence type="ECO:0000256" key="1">
    <source>
        <dbReference type="SAM" id="Phobius"/>
    </source>
</evidence>
<feature type="transmembrane region" description="Helical" evidence="1">
    <location>
        <begin position="42"/>
        <end position="61"/>
    </location>
</feature>
<organism evidence="2 3">
    <name type="scientific">Novosphingobium clariflavum</name>
    <dbReference type="NCBI Taxonomy" id="2029884"/>
    <lineage>
        <taxon>Bacteria</taxon>
        <taxon>Pseudomonadati</taxon>
        <taxon>Pseudomonadota</taxon>
        <taxon>Alphaproteobacteria</taxon>
        <taxon>Sphingomonadales</taxon>
        <taxon>Sphingomonadaceae</taxon>
        <taxon>Novosphingobium</taxon>
    </lineage>
</organism>
<gene>
    <name evidence="2" type="ORF">ACFFF8_03705</name>
</gene>
<sequence length="62" mass="6553">MKVADERIIRFERSDPAGAGFGAVLDGQAREGLSGGHDARSLIIAVAMCGVCWLGLGYFLLN</sequence>
<keyword evidence="3" id="KW-1185">Reference proteome</keyword>
<keyword evidence="1" id="KW-0472">Membrane</keyword>
<accession>A0ABV6S6H7</accession>
<dbReference type="EMBL" id="JBHLTM010000016">
    <property type="protein sequence ID" value="MFC0683693.1"/>
    <property type="molecule type" value="Genomic_DNA"/>
</dbReference>
<comment type="caution">
    <text evidence="2">The sequence shown here is derived from an EMBL/GenBank/DDBJ whole genome shotgun (WGS) entry which is preliminary data.</text>
</comment>
<keyword evidence="1" id="KW-0812">Transmembrane</keyword>
<keyword evidence="1" id="KW-1133">Transmembrane helix</keyword>
<dbReference type="Proteomes" id="UP001589858">
    <property type="component" value="Unassembled WGS sequence"/>
</dbReference>
<proteinExistence type="predicted"/>
<evidence type="ECO:0000313" key="3">
    <source>
        <dbReference type="Proteomes" id="UP001589858"/>
    </source>
</evidence>
<reference evidence="2 3" key="1">
    <citation type="submission" date="2024-09" db="EMBL/GenBank/DDBJ databases">
        <authorList>
            <person name="Sun Q."/>
            <person name="Mori K."/>
        </authorList>
    </citation>
    <scope>NUCLEOTIDE SEQUENCE [LARGE SCALE GENOMIC DNA]</scope>
    <source>
        <strain evidence="2 3">CICC 11035S</strain>
    </source>
</reference>
<evidence type="ECO:0000313" key="2">
    <source>
        <dbReference type="EMBL" id="MFC0683693.1"/>
    </source>
</evidence>